<dbReference type="PANTHER" id="PTHR22726">
    <property type="entry name" value="METALLOENDOPEPTIDASE OMA1"/>
    <property type="match status" value="1"/>
</dbReference>
<evidence type="ECO:0000256" key="1">
    <source>
        <dbReference type="ARBA" id="ARBA00022670"/>
    </source>
</evidence>
<proteinExistence type="inferred from homology"/>
<keyword evidence="7" id="KW-0732">Signal</keyword>
<comment type="similarity">
    <text evidence="6">Belongs to the peptidase M48 family.</text>
</comment>
<gene>
    <name evidence="9" type="ORF">KFE25_003961</name>
</gene>
<evidence type="ECO:0000259" key="8">
    <source>
        <dbReference type="Pfam" id="PF01435"/>
    </source>
</evidence>
<evidence type="ECO:0000256" key="5">
    <source>
        <dbReference type="ARBA" id="ARBA00023049"/>
    </source>
</evidence>
<evidence type="ECO:0000313" key="9">
    <source>
        <dbReference type="EMBL" id="KAG8463688.1"/>
    </source>
</evidence>
<evidence type="ECO:0000256" key="3">
    <source>
        <dbReference type="ARBA" id="ARBA00022801"/>
    </source>
</evidence>
<dbReference type="Proteomes" id="UP000751190">
    <property type="component" value="Unassembled WGS sequence"/>
</dbReference>
<accession>A0A8J6CDM3</accession>
<dbReference type="GO" id="GO:0046872">
    <property type="term" value="F:metal ion binding"/>
    <property type="evidence" value="ECO:0007669"/>
    <property type="project" value="UniProtKB-KW"/>
</dbReference>
<evidence type="ECO:0000313" key="10">
    <source>
        <dbReference type="Proteomes" id="UP000751190"/>
    </source>
</evidence>
<dbReference type="GO" id="GO:0051603">
    <property type="term" value="P:proteolysis involved in protein catabolic process"/>
    <property type="evidence" value="ECO:0007669"/>
    <property type="project" value="TreeGrafter"/>
</dbReference>
<keyword evidence="4 6" id="KW-0862">Zinc</keyword>
<evidence type="ECO:0000256" key="2">
    <source>
        <dbReference type="ARBA" id="ARBA00022723"/>
    </source>
</evidence>
<feature type="domain" description="Peptidase M48" evidence="8">
    <location>
        <begin position="65"/>
        <end position="238"/>
    </location>
</feature>
<dbReference type="AlphaFoldDB" id="A0A8J6CDM3"/>
<evidence type="ECO:0000256" key="7">
    <source>
        <dbReference type="SAM" id="SignalP"/>
    </source>
</evidence>
<keyword evidence="5 6" id="KW-0482">Metalloprotease</keyword>
<dbReference type="InterPro" id="IPR001915">
    <property type="entry name" value="Peptidase_M48"/>
</dbReference>
<evidence type="ECO:0000256" key="6">
    <source>
        <dbReference type="RuleBase" id="RU003983"/>
    </source>
</evidence>
<feature type="chain" id="PRO_5035203610" description="Peptidase M48 domain-containing protein" evidence="7">
    <location>
        <begin position="24"/>
        <end position="275"/>
    </location>
</feature>
<dbReference type="Pfam" id="PF01435">
    <property type="entry name" value="Peptidase_M48"/>
    <property type="match status" value="1"/>
</dbReference>
<keyword evidence="1 6" id="KW-0645">Protease</keyword>
<keyword evidence="2" id="KW-0479">Metal-binding</keyword>
<feature type="signal peptide" evidence="7">
    <location>
        <begin position="1"/>
        <end position="23"/>
    </location>
</feature>
<comment type="caution">
    <text evidence="9">The sequence shown here is derived from an EMBL/GenBank/DDBJ whole genome shotgun (WGS) entry which is preliminary data.</text>
</comment>
<protein>
    <recommendedName>
        <fullName evidence="8">Peptidase M48 domain-containing protein</fullName>
    </recommendedName>
</protein>
<dbReference type="GO" id="GO:0016020">
    <property type="term" value="C:membrane"/>
    <property type="evidence" value="ECO:0007669"/>
    <property type="project" value="TreeGrafter"/>
</dbReference>
<reference evidence="9" key="1">
    <citation type="submission" date="2021-05" db="EMBL/GenBank/DDBJ databases">
        <title>The genome of the haptophyte Pavlova lutheri (Diacronema luteri, Pavlovales) - a model for lipid biosynthesis in eukaryotic algae.</title>
        <authorList>
            <person name="Hulatt C.J."/>
            <person name="Posewitz M.C."/>
        </authorList>
    </citation>
    <scope>NUCLEOTIDE SEQUENCE</scope>
    <source>
        <strain evidence="9">NIVA-4/92</strain>
    </source>
</reference>
<dbReference type="Gene3D" id="3.30.2010.10">
    <property type="entry name" value="Metalloproteases ('zincins'), catalytic domain"/>
    <property type="match status" value="1"/>
</dbReference>
<dbReference type="GO" id="GO:0004222">
    <property type="term" value="F:metalloendopeptidase activity"/>
    <property type="evidence" value="ECO:0007669"/>
    <property type="project" value="InterPro"/>
</dbReference>
<keyword evidence="3 6" id="KW-0378">Hydrolase</keyword>
<evidence type="ECO:0000256" key="4">
    <source>
        <dbReference type="ARBA" id="ARBA00022833"/>
    </source>
</evidence>
<dbReference type="OrthoDB" id="7464992at2759"/>
<dbReference type="PANTHER" id="PTHR22726:SF1">
    <property type="entry name" value="METALLOENDOPEPTIDASE OMA1, MITOCHONDRIAL"/>
    <property type="match status" value="1"/>
</dbReference>
<sequence length="275" mass="30495">MWQLTPLPTLVTSVVVALMPIESDVEIGQAYVEMSGLRRRVLRDRVLDDAVGAISGRVLQALSRREREQYAWQFQVVDDDSVNAFALPGGWVFLNCGLLRATRTPEEVAGVVAHEMGHVLSRHSQKRMIEERLISTLLRALVHEDGDDEQEGFGERVAETLARGALQLGALRFSRANEFEADARGSKLLRAAGIGVGGMVSFFEELLRLEADAPSSALSREWLSTHPATTERIRTLRAQVDELPAAERARAWSGGAMRFRELDWEAVRRAAAIGH</sequence>
<dbReference type="OMA" id="HKFDWKM"/>
<dbReference type="EMBL" id="JAGTXO010000015">
    <property type="protein sequence ID" value="KAG8463688.1"/>
    <property type="molecule type" value="Genomic_DNA"/>
</dbReference>
<organism evidence="9 10">
    <name type="scientific">Diacronema lutheri</name>
    <name type="common">Unicellular marine alga</name>
    <name type="synonym">Monochrysis lutheri</name>
    <dbReference type="NCBI Taxonomy" id="2081491"/>
    <lineage>
        <taxon>Eukaryota</taxon>
        <taxon>Haptista</taxon>
        <taxon>Haptophyta</taxon>
        <taxon>Pavlovophyceae</taxon>
        <taxon>Pavlovales</taxon>
        <taxon>Pavlovaceae</taxon>
        <taxon>Diacronema</taxon>
    </lineage>
</organism>
<name>A0A8J6CDM3_DIALT</name>
<keyword evidence="10" id="KW-1185">Reference proteome</keyword>
<comment type="cofactor">
    <cofactor evidence="6">
        <name>Zn(2+)</name>
        <dbReference type="ChEBI" id="CHEBI:29105"/>
    </cofactor>
    <text evidence="6">Binds 1 zinc ion per subunit.</text>
</comment>
<dbReference type="InterPro" id="IPR051156">
    <property type="entry name" value="Mito/Outer_Membr_Metalloprot"/>
</dbReference>